<name>A0A553WBV9_9SPHN</name>
<comment type="caution">
    <text evidence="1">The sequence shown here is derived from an EMBL/GenBank/DDBJ whole genome shotgun (WGS) entry which is preliminary data.</text>
</comment>
<proteinExistence type="predicted"/>
<dbReference type="EMBL" id="VKKU01000002">
    <property type="protein sequence ID" value="TSB02163.1"/>
    <property type="molecule type" value="Genomic_DNA"/>
</dbReference>
<organism evidence="1 2">
    <name type="scientific">Sphingorhabdus contaminans</name>
    <dbReference type="NCBI Taxonomy" id="1343899"/>
    <lineage>
        <taxon>Bacteria</taxon>
        <taxon>Pseudomonadati</taxon>
        <taxon>Pseudomonadota</taxon>
        <taxon>Alphaproteobacteria</taxon>
        <taxon>Sphingomonadales</taxon>
        <taxon>Sphingomonadaceae</taxon>
        <taxon>Sphingorhabdus</taxon>
    </lineage>
</organism>
<gene>
    <name evidence="1" type="ORF">FOM92_13670</name>
</gene>
<evidence type="ECO:0000313" key="2">
    <source>
        <dbReference type="Proteomes" id="UP000320160"/>
    </source>
</evidence>
<keyword evidence="2" id="KW-1185">Reference proteome</keyword>
<dbReference type="Proteomes" id="UP000320160">
    <property type="component" value="Unassembled WGS sequence"/>
</dbReference>
<protein>
    <submittedName>
        <fullName evidence="1">Uncharacterized protein</fullName>
    </submittedName>
</protein>
<accession>A0A553WBV9</accession>
<sequence>MTFTYRLDPHGEPTVVEEKRQISVVWESGLGRRPEQHEIGGIWRFEHADWKFTVTAEGELFDAAWTPGKDGKLVEVYGSAPRISLHTYAKPKRILGDVVPHDINQIIADAMITIYSKGGHFPGRIEYSGPYGLKREYASNN</sequence>
<reference evidence="1 2" key="1">
    <citation type="submission" date="2019-07" db="EMBL/GenBank/DDBJ databases">
        <authorList>
            <person name="Park M."/>
        </authorList>
    </citation>
    <scope>NUCLEOTIDE SEQUENCE [LARGE SCALE GENOMIC DNA]</scope>
    <source>
        <strain evidence="1 2">KCTC32445</strain>
    </source>
</reference>
<dbReference type="RefSeq" id="WP_143777381.1">
    <property type="nucleotide sequence ID" value="NZ_VKKU01000002.1"/>
</dbReference>
<dbReference type="AlphaFoldDB" id="A0A553WBV9"/>
<evidence type="ECO:0000313" key="1">
    <source>
        <dbReference type="EMBL" id="TSB02163.1"/>
    </source>
</evidence>